<feature type="transmembrane region" description="Helical" evidence="2">
    <location>
        <begin position="20"/>
        <end position="39"/>
    </location>
</feature>
<evidence type="ECO:0000313" key="3">
    <source>
        <dbReference type="EMBL" id="SDP91658.1"/>
    </source>
</evidence>
<dbReference type="STRING" id="405564.SAMN04487905_11318"/>
<evidence type="ECO:0000256" key="1">
    <source>
        <dbReference type="SAM" id="MobiDB-lite"/>
    </source>
</evidence>
<dbReference type="AlphaFoldDB" id="A0A1H0WM01"/>
<feature type="region of interest" description="Disordered" evidence="1">
    <location>
        <begin position="56"/>
        <end position="85"/>
    </location>
</feature>
<keyword evidence="4" id="KW-1185">Reference proteome</keyword>
<proteinExistence type="predicted"/>
<dbReference type="Proteomes" id="UP000199497">
    <property type="component" value="Unassembled WGS sequence"/>
</dbReference>
<name>A0A1H0WM01_9ACTN</name>
<dbReference type="RefSeq" id="WP_170837566.1">
    <property type="nucleotide sequence ID" value="NZ_FNJR01000013.1"/>
</dbReference>
<sequence length="85" mass="9270">MVVPAAVSIALMYAGGLEALQTLPIITAFLLIFVPTLVVEPLRWWLRDDVKAERAVGDGTVAPRPKSRTSPVHGNRRRSHAPMPS</sequence>
<keyword evidence="2" id="KW-0812">Transmembrane</keyword>
<reference evidence="4" key="1">
    <citation type="submission" date="2016-10" db="EMBL/GenBank/DDBJ databases">
        <authorList>
            <person name="Varghese N."/>
            <person name="Submissions S."/>
        </authorList>
    </citation>
    <scope>NUCLEOTIDE SEQUENCE [LARGE SCALE GENOMIC DNA]</scope>
    <source>
        <strain evidence="4">DSM 46732</strain>
    </source>
</reference>
<organism evidence="3 4">
    <name type="scientific">Actinopolyspora xinjiangensis</name>
    <dbReference type="NCBI Taxonomy" id="405564"/>
    <lineage>
        <taxon>Bacteria</taxon>
        <taxon>Bacillati</taxon>
        <taxon>Actinomycetota</taxon>
        <taxon>Actinomycetes</taxon>
        <taxon>Actinopolysporales</taxon>
        <taxon>Actinopolysporaceae</taxon>
        <taxon>Actinopolyspora</taxon>
    </lineage>
</organism>
<keyword evidence="2" id="KW-0472">Membrane</keyword>
<keyword evidence="2" id="KW-1133">Transmembrane helix</keyword>
<feature type="compositionally biased region" description="Basic residues" evidence="1">
    <location>
        <begin position="74"/>
        <end position="85"/>
    </location>
</feature>
<evidence type="ECO:0000256" key="2">
    <source>
        <dbReference type="SAM" id="Phobius"/>
    </source>
</evidence>
<accession>A0A1H0WM01</accession>
<protein>
    <submittedName>
        <fullName evidence="3">BCCT family transporter</fullName>
    </submittedName>
</protein>
<dbReference type="EMBL" id="FNJR01000013">
    <property type="protein sequence ID" value="SDP91658.1"/>
    <property type="molecule type" value="Genomic_DNA"/>
</dbReference>
<gene>
    <name evidence="3" type="ORF">SAMN04487905_11318</name>
</gene>
<evidence type="ECO:0000313" key="4">
    <source>
        <dbReference type="Proteomes" id="UP000199497"/>
    </source>
</evidence>